<dbReference type="InterPro" id="IPR042112">
    <property type="entry name" value="P_AcTrfase_dom2"/>
</dbReference>
<keyword evidence="7" id="KW-0012">Acyltransferase</keyword>
<evidence type="ECO:0000256" key="6">
    <source>
        <dbReference type="ARBA" id="ARBA00022679"/>
    </source>
</evidence>
<dbReference type="PANTHER" id="PTHR43356:SF3">
    <property type="entry name" value="PHOSPHATE ACETYLTRANSFERASE"/>
    <property type="match status" value="1"/>
</dbReference>
<evidence type="ECO:0000256" key="2">
    <source>
        <dbReference type="ARBA" id="ARBA00004989"/>
    </source>
</evidence>
<dbReference type="EC" id="2.3.1.8" evidence="4"/>
<dbReference type="PIRSF" id="PIRSF000428">
    <property type="entry name" value="P_Ac_trans"/>
    <property type="match status" value="1"/>
</dbReference>
<comment type="pathway">
    <text evidence="2">Metabolic intermediate biosynthesis; acetyl-CoA biosynthesis; acetyl-CoA from acetate: step 2/2.</text>
</comment>
<dbReference type="InterPro" id="IPR042113">
    <property type="entry name" value="P_AcTrfase_dom1"/>
</dbReference>
<dbReference type="Gene3D" id="3.40.50.10750">
    <property type="entry name" value="Isocitrate/Isopropylmalate dehydrogenase-like"/>
    <property type="match status" value="1"/>
</dbReference>
<evidence type="ECO:0000256" key="1">
    <source>
        <dbReference type="ARBA" id="ARBA00000705"/>
    </source>
</evidence>
<evidence type="ECO:0000256" key="7">
    <source>
        <dbReference type="ARBA" id="ARBA00023315"/>
    </source>
</evidence>
<feature type="domain" description="Phosphate acetyl/butaryl transferase" evidence="9">
    <location>
        <begin position="10"/>
        <end position="327"/>
    </location>
</feature>
<keyword evidence="6" id="KW-0808">Transferase</keyword>
<accession>X0T888</accession>
<dbReference type="Pfam" id="PF01515">
    <property type="entry name" value="PTA_PTB"/>
    <property type="match status" value="1"/>
</dbReference>
<gene>
    <name evidence="10" type="ORF">S01H1_06777</name>
</gene>
<comment type="similarity">
    <text evidence="3">Belongs to the phosphate acetyltransferase and butyryltransferase family.</text>
</comment>
<evidence type="ECO:0000259" key="9">
    <source>
        <dbReference type="Pfam" id="PF01515"/>
    </source>
</evidence>
<organism evidence="10">
    <name type="scientific">marine sediment metagenome</name>
    <dbReference type="NCBI Taxonomy" id="412755"/>
    <lineage>
        <taxon>unclassified sequences</taxon>
        <taxon>metagenomes</taxon>
        <taxon>ecological metagenomes</taxon>
    </lineage>
</organism>
<evidence type="ECO:0000313" key="10">
    <source>
        <dbReference type="EMBL" id="GAF83521.1"/>
    </source>
</evidence>
<dbReference type="Gene3D" id="3.40.50.10950">
    <property type="match status" value="1"/>
</dbReference>
<proteinExistence type="inferred from homology"/>
<evidence type="ECO:0000256" key="4">
    <source>
        <dbReference type="ARBA" id="ARBA00012707"/>
    </source>
</evidence>
<dbReference type="GO" id="GO:0008959">
    <property type="term" value="F:phosphate acetyltransferase activity"/>
    <property type="evidence" value="ECO:0007669"/>
    <property type="project" value="UniProtKB-EC"/>
</dbReference>
<evidence type="ECO:0000256" key="3">
    <source>
        <dbReference type="ARBA" id="ARBA00005656"/>
    </source>
</evidence>
<dbReference type="InterPro" id="IPR004614">
    <property type="entry name" value="P_AcTrfase"/>
</dbReference>
<name>X0T888_9ZZZZ</name>
<dbReference type="InterPro" id="IPR050500">
    <property type="entry name" value="Phos_Acetyltrans/Butyryltrans"/>
</dbReference>
<dbReference type="EMBL" id="BARS01003493">
    <property type="protein sequence ID" value="GAF83521.1"/>
    <property type="molecule type" value="Genomic_DNA"/>
</dbReference>
<dbReference type="AlphaFoldDB" id="X0T888"/>
<sequence length="332" mass="35110">MVKKDIVKAFTQKITGRNFSVVLPEGRDERIIQAARRLKDQDIAQPIVLGKPAQIEAAIGKAGVNLDGIKTINPKESEKLDVYAEKYSRQREGISPAVARRIVVKPLFHAGMMVACGDADAFVGGVASATSILIQAGVLTVGLSPGIKTPSSYFIMVVPEFLGEKDKPFIYADCAVNIDPTAEQLADIALASAASARRLLGQEPRVGLLSFSTRGSAFGPGVDKVKEALRIARAREPRLAIDGEFQADSAIIPGVAARKVKDESAVAGKANVLIFPDLASGNIAYKLTQYMAGAQAIGPFLQGFAKPITDLSRGASVETIVSAAVLTLVQLV</sequence>
<comment type="catalytic activity">
    <reaction evidence="1">
        <text>acetyl-CoA + phosphate = acetyl phosphate + CoA</text>
        <dbReference type="Rhea" id="RHEA:19521"/>
        <dbReference type="ChEBI" id="CHEBI:22191"/>
        <dbReference type="ChEBI" id="CHEBI:43474"/>
        <dbReference type="ChEBI" id="CHEBI:57287"/>
        <dbReference type="ChEBI" id="CHEBI:57288"/>
        <dbReference type="EC" id="2.3.1.8"/>
    </reaction>
</comment>
<reference evidence="10" key="1">
    <citation type="journal article" date="2014" name="Front. Microbiol.">
        <title>High frequency of phylogenetically diverse reductive dehalogenase-homologous genes in deep subseafloor sedimentary metagenomes.</title>
        <authorList>
            <person name="Kawai M."/>
            <person name="Futagami T."/>
            <person name="Toyoda A."/>
            <person name="Takaki Y."/>
            <person name="Nishi S."/>
            <person name="Hori S."/>
            <person name="Arai W."/>
            <person name="Tsubouchi T."/>
            <person name="Morono Y."/>
            <person name="Uchiyama I."/>
            <person name="Ito T."/>
            <person name="Fujiyama A."/>
            <person name="Inagaki F."/>
            <person name="Takami H."/>
        </authorList>
    </citation>
    <scope>NUCLEOTIDE SEQUENCE</scope>
    <source>
        <strain evidence="10">Expedition CK06-06</strain>
    </source>
</reference>
<evidence type="ECO:0000256" key="8">
    <source>
        <dbReference type="ARBA" id="ARBA00031108"/>
    </source>
</evidence>
<dbReference type="NCBIfam" id="TIGR00651">
    <property type="entry name" value="pta"/>
    <property type="match status" value="1"/>
</dbReference>
<protein>
    <recommendedName>
        <fullName evidence="5">Phosphate acetyltransferase</fullName>
        <ecNumber evidence="4">2.3.1.8</ecNumber>
    </recommendedName>
    <alternativeName>
        <fullName evidence="8">Phosphotransacetylase</fullName>
    </alternativeName>
</protein>
<dbReference type="InterPro" id="IPR002505">
    <property type="entry name" value="PTA_PTB"/>
</dbReference>
<dbReference type="PANTHER" id="PTHR43356">
    <property type="entry name" value="PHOSPHATE ACETYLTRANSFERASE"/>
    <property type="match status" value="1"/>
</dbReference>
<comment type="caution">
    <text evidence="10">The sequence shown here is derived from an EMBL/GenBank/DDBJ whole genome shotgun (WGS) entry which is preliminary data.</text>
</comment>
<dbReference type="NCBIfam" id="NF007233">
    <property type="entry name" value="PRK09653.1"/>
    <property type="match status" value="1"/>
</dbReference>
<dbReference type="InterPro" id="IPR012147">
    <property type="entry name" value="P_Ac_Bu_trans"/>
</dbReference>
<dbReference type="SUPFAM" id="SSF53659">
    <property type="entry name" value="Isocitrate/Isopropylmalate dehydrogenase-like"/>
    <property type="match status" value="1"/>
</dbReference>
<evidence type="ECO:0000256" key="5">
    <source>
        <dbReference type="ARBA" id="ARBA00021528"/>
    </source>
</evidence>